<dbReference type="InterPro" id="IPR027417">
    <property type="entry name" value="P-loop_NTPase"/>
</dbReference>
<feature type="transmembrane region" description="Helical" evidence="9">
    <location>
        <begin position="271"/>
        <end position="290"/>
    </location>
</feature>
<dbReference type="InterPro" id="IPR017871">
    <property type="entry name" value="ABC_transporter-like_CS"/>
</dbReference>
<gene>
    <name evidence="12" type="ORF">C4F51_05215</name>
</gene>
<keyword evidence="5" id="KW-0547">Nucleotide-binding</keyword>
<dbReference type="Pfam" id="PF00664">
    <property type="entry name" value="ABC_membrane"/>
    <property type="match status" value="1"/>
</dbReference>
<dbReference type="RefSeq" id="WP_193907762.1">
    <property type="nucleotide sequence ID" value="NZ_PRDL01000001.1"/>
</dbReference>
<keyword evidence="7 9" id="KW-1133">Transmembrane helix</keyword>
<keyword evidence="6 12" id="KW-0067">ATP-binding</keyword>
<comment type="subcellular location">
    <subcellularLocation>
        <location evidence="1">Cell membrane</location>
        <topology evidence="1">Multi-pass membrane protein</topology>
    </subcellularLocation>
</comment>
<dbReference type="SMART" id="SM00382">
    <property type="entry name" value="AAA"/>
    <property type="match status" value="1"/>
</dbReference>
<dbReference type="AlphaFoldDB" id="A0A928V3L5"/>
<protein>
    <submittedName>
        <fullName evidence="12">ABC transporter ATP-binding protein</fullName>
    </submittedName>
</protein>
<dbReference type="InterPro" id="IPR003439">
    <property type="entry name" value="ABC_transporter-like_ATP-bd"/>
</dbReference>
<keyword evidence="4 9" id="KW-0812">Transmembrane</keyword>
<evidence type="ECO:0000256" key="1">
    <source>
        <dbReference type="ARBA" id="ARBA00004651"/>
    </source>
</evidence>
<accession>A0A928V3L5</accession>
<evidence type="ECO:0000256" key="6">
    <source>
        <dbReference type="ARBA" id="ARBA00022840"/>
    </source>
</evidence>
<dbReference type="InterPro" id="IPR003593">
    <property type="entry name" value="AAA+_ATPase"/>
</dbReference>
<evidence type="ECO:0000256" key="3">
    <source>
        <dbReference type="ARBA" id="ARBA00022475"/>
    </source>
</evidence>
<feature type="transmembrane region" description="Helical" evidence="9">
    <location>
        <begin position="188"/>
        <end position="209"/>
    </location>
</feature>
<dbReference type="PROSITE" id="PS50929">
    <property type="entry name" value="ABC_TM1F"/>
    <property type="match status" value="1"/>
</dbReference>
<comment type="caution">
    <text evidence="12">The sequence shown here is derived from an EMBL/GenBank/DDBJ whole genome shotgun (WGS) entry which is preliminary data.</text>
</comment>
<keyword evidence="3" id="KW-1003">Cell membrane</keyword>
<dbReference type="PROSITE" id="PS50893">
    <property type="entry name" value="ABC_TRANSPORTER_2"/>
    <property type="match status" value="1"/>
</dbReference>
<dbReference type="CDD" id="cd18542">
    <property type="entry name" value="ABC_6TM_YknU_like"/>
    <property type="match status" value="1"/>
</dbReference>
<evidence type="ECO:0000256" key="7">
    <source>
        <dbReference type="ARBA" id="ARBA00022989"/>
    </source>
</evidence>
<dbReference type="Proteomes" id="UP000652567">
    <property type="component" value="Unassembled WGS sequence"/>
</dbReference>
<keyword evidence="8 9" id="KW-0472">Membrane</keyword>
<proteinExistence type="predicted"/>
<reference evidence="12" key="1">
    <citation type="submission" date="2018-07" db="EMBL/GenBank/DDBJ databases">
        <title>Genome assembly of strain Ka43.</title>
        <authorList>
            <person name="Kukolya J."/>
            <person name="Nagy I."/>
            <person name="Horvath B."/>
            <person name="Toth A."/>
        </authorList>
    </citation>
    <scope>NUCLEOTIDE SEQUENCE</scope>
    <source>
        <strain evidence="12">KB43</strain>
    </source>
</reference>
<dbReference type="Gene3D" id="3.40.50.300">
    <property type="entry name" value="P-loop containing nucleotide triphosphate hydrolases"/>
    <property type="match status" value="1"/>
</dbReference>
<dbReference type="InterPro" id="IPR011527">
    <property type="entry name" value="ABC1_TM_dom"/>
</dbReference>
<dbReference type="InterPro" id="IPR039421">
    <property type="entry name" value="Type_1_exporter"/>
</dbReference>
<dbReference type="Gene3D" id="1.20.1560.10">
    <property type="entry name" value="ABC transporter type 1, transmembrane domain"/>
    <property type="match status" value="1"/>
</dbReference>
<dbReference type="InterPro" id="IPR036640">
    <property type="entry name" value="ABC1_TM_sf"/>
</dbReference>
<dbReference type="PANTHER" id="PTHR43394">
    <property type="entry name" value="ATP-DEPENDENT PERMEASE MDL1, MITOCHONDRIAL"/>
    <property type="match status" value="1"/>
</dbReference>
<dbReference type="EMBL" id="PRDL01000001">
    <property type="protein sequence ID" value="MBE8716585.1"/>
    <property type="molecule type" value="Genomic_DNA"/>
</dbReference>
<evidence type="ECO:0000313" key="12">
    <source>
        <dbReference type="EMBL" id="MBE8716585.1"/>
    </source>
</evidence>
<evidence type="ECO:0000256" key="5">
    <source>
        <dbReference type="ARBA" id="ARBA00022741"/>
    </source>
</evidence>
<dbReference type="Pfam" id="PF00005">
    <property type="entry name" value="ABC_tran"/>
    <property type="match status" value="1"/>
</dbReference>
<dbReference type="GO" id="GO:0005524">
    <property type="term" value="F:ATP binding"/>
    <property type="evidence" value="ECO:0007669"/>
    <property type="project" value="UniProtKB-KW"/>
</dbReference>
<feature type="domain" description="ABC transmembrane type-1" evidence="11">
    <location>
        <begin position="39"/>
        <end position="332"/>
    </location>
</feature>
<dbReference type="SUPFAM" id="SSF52540">
    <property type="entry name" value="P-loop containing nucleoside triphosphate hydrolases"/>
    <property type="match status" value="1"/>
</dbReference>
<feature type="transmembrane region" description="Helical" evidence="9">
    <location>
        <begin position="84"/>
        <end position="103"/>
    </location>
</feature>
<feature type="transmembrane region" description="Helical" evidence="9">
    <location>
        <begin position="159"/>
        <end position="182"/>
    </location>
</feature>
<dbReference type="PROSITE" id="PS00211">
    <property type="entry name" value="ABC_TRANSPORTER_1"/>
    <property type="match status" value="1"/>
</dbReference>
<dbReference type="SUPFAM" id="SSF90123">
    <property type="entry name" value="ABC transporter transmembrane region"/>
    <property type="match status" value="1"/>
</dbReference>
<dbReference type="GO" id="GO:0015421">
    <property type="term" value="F:ABC-type oligopeptide transporter activity"/>
    <property type="evidence" value="ECO:0007669"/>
    <property type="project" value="TreeGrafter"/>
</dbReference>
<dbReference type="FunFam" id="3.40.50.300:FF:000221">
    <property type="entry name" value="Multidrug ABC transporter ATP-binding protein"/>
    <property type="match status" value="1"/>
</dbReference>
<organism evidence="12 13">
    <name type="scientific">Cellvibrio polysaccharolyticus</name>
    <dbReference type="NCBI Taxonomy" id="2082724"/>
    <lineage>
        <taxon>Bacteria</taxon>
        <taxon>Pseudomonadati</taxon>
        <taxon>Pseudomonadota</taxon>
        <taxon>Gammaproteobacteria</taxon>
        <taxon>Cellvibrionales</taxon>
        <taxon>Cellvibrionaceae</taxon>
        <taxon>Cellvibrio</taxon>
    </lineage>
</organism>
<dbReference type="GO" id="GO:0016887">
    <property type="term" value="F:ATP hydrolysis activity"/>
    <property type="evidence" value="ECO:0007669"/>
    <property type="project" value="InterPro"/>
</dbReference>
<sequence length="625" mass="67535">MSDSVKAAKAAEPAIDYKAMPRVLTRLNNLALHYPWHFAAAIACAIAAAALGLVTPRLLGEAVNQAYALLQNEPAVADRSSLNSLLWGAAILIVLASGARGIFTGLQGYLGEGIAQRVGYDLRLAYFSKLQTLDFAFHDKSHSGDLIARGMLDLEGVRAFLEMGVLRLITLLLLLGFGAWRLLSLDVWLGLLALCFVPVVIIRATGMGVRLRKTWLRLQELMSEMTLGMEENLQGVRVVRAFASQQREIARFDEVSEQALKVSEQRIATRVMSMGIMNLAFYSAMALVLWVGGQKIIAGSLSVGSLTEILTFMMILQQPVRQVGMIVNAGSRATSAGGRLFDVLDSEPVIADSANAKPLQIAQGILRFEAVNFSFSKAPQARPILQDISFTLQPGKTLGIVGAPGSGKSVLAQLIPRFYDVASGCITIDGQDIRSVSLASLRNSISLVQQDVFLFDTSVHENLAYTDPTTDTEQVENAARAAAVHDQITGLTGGYQSRVGERGVALSGGQRQRLAIARALVNHPRLLILDDATAAVDSVTESEILANLRASAGQRATLIIAHRLSAIRNADEIIVLDKGRITERGTHQQLLSRQGAYAQLWQLQQQAAQVDGEQPLPESAREVLV</sequence>
<name>A0A928V3L5_9GAMM</name>
<feature type="transmembrane region" description="Helical" evidence="9">
    <location>
        <begin position="34"/>
        <end position="54"/>
    </location>
</feature>
<evidence type="ECO:0000256" key="8">
    <source>
        <dbReference type="ARBA" id="ARBA00023136"/>
    </source>
</evidence>
<keyword evidence="13" id="KW-1185">Reference proteome</keyword>
<dbReference type="PANTHER" id="PTHR43394:SF1">
    <property type="entry name" value="ATP-BINDING CASSETTE SUB-FAMILY B MEMBER 10, MITOCHONDRIAL"/>
    <property type="match status" value="1"/>
</dbReference>
<dbReference type="GO" id="GO:0005886">
    <property type="term" value="C:plasma membrane"/>
    <property type="evidence" value="ECO:0007669"/>
    <property type="project" value="UniProtKB-SubCell"/>
</dbReference>
<feature type="domain" description="ABC transporter" evidence="10">
    <location>
        <begin position="366"/>
        <end position="603"/>
    </location>
</feature>
<evidence type="ECO:0000259" key="11">
    <source>
        <dbReference type="PROSITE" id="PS50929"/>
    </source>
</evidence>
<evidence type="ECO:0000256" key="9">
    <source>
        <dbReference type="SAM" id="Phobius"/>
    </source>
</evidence>
<evidence type="ECO:0000256" key="4">
    <source>
        <dbReference type="ARBA" id="ARBA00022692"/>
    </source>
</evidence>
<keyword evidence="2" id="KW-0813">Transport</keyword>
<evidence type="ECO:0000313" key="13">
    <source>
        <dbReference type="Proteomes" id="UP000652567"/>
    </source>
</evidence>
<evidence type="ECO:0000256" key="2">
    <source>
        <dbReference type="ARBA" id="ARBA00022448"/>
    </source>
</evidence>
<evidence type="ECO:0000259" key="10">
    <source>
        <dbReference type="PROSITE" id="PS50893"/>
    </source>
</evidence>